<dbReference type="PANTHER" id="PTHR37984">
    <property type="entry name" value="PROTEIN CBG26694"/>
    <property type="match status" value="1"/>
</dbReference>
<name>A0A1B0CQW9_LUTLO</name>
<dbReference type="EMBL" id="AJWK01024170">
    <property type="status" value="NOT_ANNOTATED_CDS"/>
    <property type="molecule type" value="Genomic_DNA"/>
</dbReference>
<dbReference type="InterPro" id="IPR036875">
    <property type="entry name" value="Znf_CCHC_sf"/>
</dbReference>
<dbReference type="PANTHER" id="PTHR37984:SF5">
    <property type="entry name" value="PROTEIN NYNRIN-LIKE"/>
    <property type="match status" value="1"/>
</dbReference>
<dbReference type="VEuPathDB" id="VectorBase:LLOJ007268"/>
<dbReference type="AlphaFoldDB" id="A0A1B0CQW9"/>
<evidence type="ECO:0000313" key="4">
    <source>
        <dbReference type="Proteomes" id="UP000092461"/>
    </source>
</evidence>
<dbReference type="GO" id="GO:0008270">
    <property type="term" value="F:zinc ion binding"/>
    <property type="evidence" value="ECO:0007669"/>
    <property type="project" value="InterPro"/>
</dbReference>
<feature type="domain" description="CCHC-type" evidence="2">
    <location>
        <begin position="244"/>
        <end position="260"/>
    </location>
</feature>
<feature type="compositionally biased region" description="Basic residues" evidence="1">
    <location>
        <begin position="218"/>
        <end position="232"/>
    </location>
</feature>
<dbReference type="EnsemblMetazoa" id="LLOJ007268-RA">
    <property type="protein sequence ID" value="LLOJ007268-PA"/>
    <property type="gene ID" value="LLOJ007268"/>
</dbReference>
<evidence type="ECO:0000313" key="3">
    <source>
        <dbReference type="EnsemblMetazoa" id="LLOJ007268-PA"/>
    </source>
</evidence>
<feature type="region of interest" description="Disordered" evidence="1">
    <location>
        <begin position="218"/>
        <end position="242"/>
    </location>
</feature>
<dbReference type="Proteomes" id="UP000092461">
    <property type="component" value="Unassembled WGS sequence"/>
</dbReference>
<evidence type="ECO:0000256" key="1">
    <source>
        <dbReference type="SAM" id="MobiDB-lite"/>
    </source>
</evidence>
<dbReference type="InterPro" id="IPR050951">
    <property type="entry name" value="Retrovirus_Pol_polyprotein"/>
</dbReference>
<dbReference type="GO" id="GO:0003676">
    <property type="term" value="F:nucleic acid binding"/>
    <property type="evidence" value="ECO:0007669"/>
    <property type="project" value="InterPro"/>
</dbReference>
<evidence type="ECO:0000259" key="2">
    <source>
        <dbReference type="SMART" id="SM00343"/>
    </source>
</evidence>
<organism evidence="3 4">
    <name type="scientific">Lutzomyia longipalpis</name>
    <name type="common">Sand fly</name>
    <dbReference type="NCBI Taxonomy" id="7200"/>
    <lineage>
        <taxon>Eukaryota</taxon>
        <taxon>Metazoa</taxon>
        <taxon>Ecdysozoa</taxon>
        <taxon>Arthropoda</taxon>
        <taxon>Hexapoda</taxon>
        <taxon>Insecta</taxon>
        <taxon>Pterygota</taxon>
        <taxon>Neoptera</taxon>
        <taxon>Endopterygota</taxon>
        <taxon>Diptera</taxon>
        <taxon>Nematocera</taxon>
        <taxon>Psychodoidea</taxon>
        <taxon>Psychodidae</taxon>
        <taxon>Lutzomyia</taxon>
        <taxon>Lutzomyia</taxon>
    </lineage>
</organism>
<dbReference type="VEuPathDB" id="VectorBase:LLONM1_004744"/>
<dbReference type="SUPFAM" id="SSF57756">
    <property type="entry name" value="Retrovirus zinc finger-like domains"/>
    <property type="match status" value="1"/>
</dbReference>
<feature type="region of interest" description="Disordered" evidence="1">
    <location>
        <begin position="318"/>
        <end position="338"/>
    </location>
</feature>
<accession>A0A1B0CQW9</accession>
<sequence length="338" mass="37943">MEKDAGDSKAPSSGAAHGCRFPVVSEDDDIVGFFDRVESFFSATDTPEHKKVVSLIANIPPDFYAPLKKLCQPALPSTKSFAELKKLLCQHYIKKSNIRSERHKFFCAKQKQEESLSDFILRLRGLAEHCKFGGFVPDKLTGAAQIRELALEDALCDKFVSGVRSDYIQQQLIALNFDSFDKMCDYALNIEMSVLEERSIHKDARDYIHRVGTSARTRARSNTRFNSQKRGRSASGASGRDQKKCRRCGKFFHDPEKCPAKQWKCFICQKEGHTSLVCTRKERSGQEKAASERVQRVNCLRTEETAVAHTVTLPIEGTPTTMEVDTGAGPSLISHQQE</sequence>
<dbReference type="Gene3D" id="4.10.60.10">
    <property type="entry name" value="Zinc finger, CCHC-type"/>
    <property type="match status" value="1"/>
</dbReference>
<dbReference type="InterPro" id="IPR001878">
    <property type="entry name" value="Znf_CCHC"/>
</dbReference>
<proteinExistence type="predicted"/>
<protein>
    <recommendedName>
        <fullName evidence="2">CCHC-type domain-containing protein</fullName>
    </recommendedName>
</protein>
<dbReference type="SMART" id="SM00343">
    <property type="entry name" value="ZnF_C2HC"/>
    <property type="match status" value="2"/>
</dbReference>
<feature type="domain" description="CCHC-type" evidence="2">
    <location>
        <begin position="264"/>
        <end position="280"/>
    </location>
</feature>
<keyword evidence="4" id="KW-1185">Reference proteome</keyword>
<reference evidence="3" key="1">
    <citation type="submission" date="2020-05" db="UniProtKB">
        <authorList>
            <consortium name="EnsemblMetazoa"/>
        </authorList>
    </citation>
    <scope>IDENTIFICATION</scope>
    <source>
        <strain evidence="3">Jacobina</strain>
    </source>
</reference>